<feature type="transmembrane region" description="Helical" evidence="2">
    <location>
        <begin position="20"/>
        <end position="47"/>
    </location>
</feature>
<dbReference type="KEGG" id="sliu:111364521"/>
<evidence type="ECO:0000256" key="1">
    <source>
        <dbReference type="SAM" id="MobiDB-lite"/>
    </source>
</evidence>
<keyword evidence="2" id="KW-1133">Transmembrane helix</keyword>
<name>A0A9J7ERD0_SPOLT</name>
<protein>
    <submittedName>
        <fullName evidence="4">Uncharacterized protein LOC111364521</fullName>
    </submittedName>
</protein>
<sequence length="116" mass="12936">MTHSLVIQRYKLAQRSAHLFDIFCMVYDVVGTLTISIGLSYAMWLLVEAPLINITNQLFFNKSNQKEPNKSRDENGIQHQNGAAKTNISLNKAALDTSGDENGIKLQNGITKTKIL</sequence>
<feature type="compositionally biased region" description="Basic and acidic residues" evidence="1">
    <location>
        <begin position="64"/>
        <end position="76"/>
    </location>
</feature>
<evidence type="ECO:0000313" key="4">
    <source>
        <dbReference type="RefSeq" id="XP_022837195.1"/>
    </source>
</evidence>
<reference evidence="4" key="1">
    <citation type="submission" date="2025-08" db="UniProtKB">
        <authorList>
            <consortium name="RefSeq"/>
        </authorList>
    </citation>
    <scope>IDENTIFICATION</scope>
    <source>
        <strain evidence="4">Ishihara</strain>
        <tissue evidence="4">Whole body</tissue>
    </source>
</reference>
<dbReference type="AlphaFoldDB" id="A0A9J7ERD0"/>
<evidence type="ECO:0000313" key="3">
    <source>
        <dbReference type="Proteomes" id="UP000301870"/>
    </source>
</evidence>
<organism evidence="3 4">
    <name type="scientific">Spodoptera litura</name>
    <name type="common">Asian cotton leafworm</name>
    <dbReference type="NCBI Taxonomy" id="69820"/>
    <lineage>
        <taxon>Eukaryota</taxon>
        <taxon>Metazoa</taxon>
        <taxon>Ecdysozoa</taxon>
        <taxon>Arthropoda</taxon>
        <taxon>Hexapoda</taxon>
        <taxon>Insecta</taxon>
        <taxon>Pterygota</taxon>
        <taxon>Neoptera</taxon>
        <taxon>Endopterygota</taxon>
        <taxon>Lepidoptera</taxon>
        <taxon>Glossata</taxon>
        <taxon>Ditrysia</taxon>
        <taxon>Noctuoidea</taxon>
        <taxon>Noctuidae</taxon>
        <taxon>Amphipyrinae</taxon>
        <taxon>Spodoptera</taxon>
    </lineage>
</organism>
<gene>
    <name evidence="4" type="primary">LOC111364521</name>
</gene>
<evidence type="ECO:0000256" key="2">
    <source>
        <dbReference type="SAM" id="Phobius"/>
    </source>
</evidence>
<keyword evidence="2" id="KW-0472">Membrane</keyword>
<feature type="region of interest" description="Disordered" evidence="1">
    <location>
        <begin position="64"/>
        <end position="85"/>
    </location>
</feature>
<keyword evidence="2" id="KW-0812">Transmembrane</keyword>
<dbReference type="GeneID" id="111364521"/>
<dbReference type="Proteomes" id="UP000301870">
    <property type="component" value="Chromosome 5"/>
</dbReference>
<keyword evidence="3" id="KW-1185">Reference proteome</keyword>
<accession>A0A9J7ERD0</accession>
<dbReference type="OrthoDB" id="10026250at2759"/>
<proteinExistence type="predicted"/>
<dbReference type="RefSeq" id="XP_022837195.1">
    <property type="nucleotide sequence ID" value="XM_022981427.1"/>
</dbReference>